<feature type="domain" description="Flagellin N-terminal" evidence="4">
    <location>
        <begin position="4"/>
        <end position="135"/>
    </location>
</feature>
<evidence type="ECO:0000313" key="6">
    <source>
        <dbReference type="EMBL" id="MXO01637.1"/>
    </source>
</evidence>
<comment type="similarity">
    <text evidence="1 3">Belongs to the bacterial flagellin family.</text>
</comment>
<evidence type="ECO:0000256" key="3">
    <source>
        <dbReference type="RuleBase" id="RU362073"/>
    </source>
</evidence>
<dbReference type="InterPro" id="IPR046358">
    <property type="entry name" value="Flagellin_C"/>
</dbReference>
<dbReference type="PANTHER" id="PTHR42792:SF2">
    <property type="entry name" value="FLAGELLIN"/>
    <property type="match status" value="1"/>
</dbReference>
<dbReference type="GO" id="GO:0005198">
    <property type="term" value="F:structural molecule activity"/>
    <property type="evidence" value="ECO:0007669"/>
    <property type="project" value="UniProtKB-UniRule"/>
</dbReference>
<dbReference type="Gene3D" id="1.20.1330.10">
    <property type="entry name" value="f41 fragment of flagellin, N-terminal domain"/>
    <property type="match status" value="1"/>
</dbReference>
<evidence type="ECO:0000259" key="4">
    <source>
        <dbReference type="Pfam" id="PF00669"/>
    </source>
</evidence>
<protein>
    <recommendedName>
        <fullName evidence="3">Flagellin</fullName>
    </recommendedName>
</protein>
<dbReference type="Pfam" id="PF00669">
    <property type="entry name" value="Flagellin_N"/>
    <property type="match status" value="1"/>
</dbReference>
<comment type="caution">
    <text evidence="6">The sequence shown here is derived from an EMBL/GenBank/DDBJ whole genome shotgun (WGS) entry which is preliminary data.</text>
</comment>
<dbReference type="OrthoDB" id="8328560at2"/>
<dbReference type="RefSeq" id="WP_160787007.1">
    <property type="nucleotide sequence ID" value="NZ_CP086610.1"/>
</dbReference>
<keyword evidence="3" id="KW-0964">Secreted</keyword>
<dbReference type="Proteomes" id="UP000440304">
    <property type="component" value="Unassembled WGS sequence"/>
</dbReference>
<evidence type="ECO:0000256" key="2">
    <source>
        <dbReference type="ARBA" id="ARBA00023143"/>
    </source>
</evidence>
<proteinExistence type="inferred from homology"/>
<comment type="function">
    <text evidence="3">Flagellin is the subunit protein which polymerizes to form the filaments of bacterial flagella.</text>
</comment>
<dbReference type="EMBL" id="WUML01000013">
    <property type="protein sequence ID" value="MXO01637.1"/>
    <property type="molecule type" value="Genomic_DNA"/>
</dbReference>
<keyword evidence="6" id="KW-0282">Flagellum</keyword>
<dbReference type="GO" id="GO:0009288">
    <property type="term" value="C:bacterial-type flagellum"/>
    <property type="evidence" value="ECO:0007669"/>
    <property type="project" value="UniProtKB-SubCell"/>
</dbReference>
<evidence type="ECO:0000259" key="5">
    <source>
        <dbReference type="Pfam" id="PF00700"/>
    </source>
</evidence>
<dbReference type="Pfam" id="PF00700">
    <property type="entry name" value="Flagellin_C"/>
    <property type="match status" value="1"/>
</dbReference>
<evidence type="ECO:0000313" key="7">
    <source>
        <dbReference type="Proteomes" id="UP000440304"/>
    </source>
</evidence>
<feature type="domain" description="Flagellin C-terminal" evidence="5">
    <location>
        <begin position="320"/>
        <end position="405"/>
    </location>
</feature>
<dbReference type="AlphaFoldDB" id="A0A6N8TED7"/>
<gene>
    <name evidence="6" type="ORF">GR156_15060</name>
</gene>
<comment type="subcellular location">
    <subcellularLocation>
        <location evidence="3">Secreted</location>
    </subcellularLocation>
    <subcellularLocation>
        <location evidence="3">Bacterial flagellum</location>
    </subcellularLocation>
</comment>
<name>A0A6N8TED7_SHIZO</name>
<dbReference type="PANTHER" id="PTHR42792">
    <property type="entry name" value="FLAGELLIN"/>
    <property type="match status" value="1"/>
</dbReference>
<keyword evidence="6" id="KW-0969">Cilium</keyword>
<dbReference type="InterPro" id="IPR001029">
    <property type="entry name" value="Flagellin_N"/>
</dbReference>
<evidence type="ECO:0000256" key="1">
    <source>
        <dbReference type="ARBA" id="ARBA00005709"/>
    </source>
</evidence>
<dbReference type="GO" id="GO:0005576">
    <property type="term" value="C:extracellular region"/>
    <property type="evidence" value="ECO:0007669"/>
    <property type="project" value="UniProtKB-SubCell"/>
</dbReference>
<organism evidence="6 7">
    <name type="scientific">Shinella zoogloeoides</name>
    <name type="common">Crabtreella saccharophila</name>
    <dbReference type="NCBI Taxonomy" id="352475"/>
    <lineage>
        <taxon>Bacteria</taxon>
        <taxon>Pseudomonadati</taxon>
        <taxon>Pseudomonadota</taxon>
        <taxon>Alphaproteobacteria</taxon>
        <taxon>Hyphomicrobiales</taxon>
        <taxon>Rhizobiaceae</taxon>
        <taxon>Shinella</taxon>
    </lineage>
</organism>
<dbReference type="InterPro" id="IPR001492">
    <property type="entry name" value="Flagellin"/>
</dbReference>
<dbReference type="PRINTS" id="PR00207">
    <property type="entry name" value="FLAGELLIN"/>
</dbReference>
<sequence>MTSILTNAAAMSALQTLRSINNNMDETQAHVSTGLRVGSASDNAAYWSIATTMRSDNMALSAVQDALGLGAAKVDTAYAGMNSSIDVVKEIKKKLVTATEDGVDKTKINEEIKQLQGQLKSISEAASFSGENWLETDIASGGPANKATVVASFVRNDLGAVSVKKVDYTLDANSVLFDKSGADAGILDQMNSLGSDSIVVNVNTGGTVAAVNVKKFTTAEVSTAVTGATGGFDAGGNIAWTVASDGAGAGRGFVKIADDTWVAAEEQDKGANDGQETFATDAGTNLWKIDVTSPSTTPTASVSGFSISNSTTGTELDALIQNVDNALKSMTSAASALGSISSRIGLQEEFVSQLSSAIDKGVGRLVDADMNEESTRLKALQTQQQLAIQSLSIANNASQNVLSLFR</sequence>
<reference evidence="6 7" key="1">
    <citation type="submission" date="2019-12" db="EMBL/GenBank/DDBJ databases">
        <title>Shinella granuli gen. nov., sp. nov., and proposal of the reclassification of Zoogloea ramigera ATCC 19623 as Shinella zoogloeoides sp. nov.</title>
        <authorList>
            <person name="Gao J."/>
        </authorList>
    </citation>
    <scope>NUCLEOTIDE SEQUENCE [LARGE SCALE GENOMIC DNA]</scope>
    <source>
        <strain evidence="6 7">DSM 287</strain>
    </source>
</reference>
<accession>A0A6N8TED7</accession>
<keyword evidence="2 3" id="KW-0975">Bacterial flagellum</keyword>
<dbReference type="SUPFAM" id="SSF64518">
    <property type="entry name" value="Phase 1 flagellin"/>
    <property type="match status" value="1"/>
</dbReference>
<keyword evidence="6" id="KW-0966">Cell projection</keyword>